<evidence type="ECO:0000259" key="1">
    <source>
        <dbReference type="Pfam" id="PF22324"/>
    </source>
</evidence>
<dbReference type="Pfam" id="PF22324">
    <property type="entry name" value="HTH_91"/>
    <property type="match status" value="1"/>
</dbReference>
<proteinExistence type="predicted"/>
<dbReference type="RefSeq" id="WP_188910937.1">
    <property type="nucleotide sequence ID" value="NZ_BMMF01000003.1"/>
</dbReference>
<evidence type="ECO:0000313" key="3">
    <source>
        <dbReference type="Proteomes" id="UP000600449"/>
    </source>
</evidence>
<protein>
    <recommendedName>
        <fullName evidence="1">Winged helix domain-containing protein</fullName>
    </recommendedName>
</protein>
<evidence type="ECO:0000313" key="2">
    <source>
        <dbReference type="EMBL" id="GGK28226.1"/>
    </source>
</evidence>
<accession>A0A917Q5B0</accession>
<organism evidence="2 3">
    <name type="scientific">Salinarimonas ramus</name>
    <dbReference type="NCBI Taxonomy" id="690164"/>
    <lineage>
        <taxon>Bacteria</taxon>
        <taxon>Pseudomonadati</taxon>
        <taxon>Pseudomonadota</taxon>
        <taxon>Alphaproteobacteria</taxon>
        <taxon>Hyphomicrobiales</taxon>
        <taxon>Salinarimonadaceae</taxon>
        <taxon>Salinarimonas</taxon>
    </lineage>
</organism>
<dbReference type="AlphaFoldDB" id="A0A917Q5B0"/>
<dbReference type="EMBL" id="BMMF01000003">
    <property type="protein sequence ID" value="GGK28226.1"/>
    <property type="molecule type" value="Genomic_DNA"/>
</dbReference>
<keyword evidence="3" id="KW-1185">Reference proteome</keyword>
<name>A0A917Q5B0_9HYPH</name>
<feature type="domain" description="Winged helix" evidence="1">
    <location>
        <begin position="24"/>
        <end position="97"/>
    </location>
</feature>
<reference evidence="2 3" key="1">
    <citation type="journal article" date="2014" name="Int. J. Syst. Evol. Microbiol.">
        <title>Complete genome sequence of Corynebacterium casei LMG S-19264T (=DSM 44701T), isolated from a smear-ripened cheese.</title>
        <authorList>
            <consortium name="US DOE Joint Genome Institute (JGI-PGF)"/>
            <person name="Walter F."/>
            <person name="Albersmeier A."/>
            <person name="Kalinowski J."/>
            <person name="Ruckert C."/>
        </authorList>
    </citation>
    <scope>NUCLEOTIDE SEQUENCE [LARGE SCALE GENOMIC DNA]</scope>
    <source>
        <strain evidence="2 3">CGMCC 1.9161</strain>
    </source>
</reference>
<comment type="caution">
    <text evidence="2">The sequence shown here is derived from an EMBL/GenBank/DDBJ whole genome shotgun (WGS) entry which is preliminary data.</text>
</comment>
<sequence length="107" mass="11595">MTEKKTCLRAIPRVVAEIVGGKRFRVVGRDAETLLLLVRRGERGVTAFDFPGGPAFRLGAYVHDLRREGLGIRTEREPHDGGTHARYVLETPVTVIGVDVGVSSAAA</sequence>
<dbReference type="InterPro" id="IPR054382">
    <property type="entry name" value="wHTH_alphaproteobact"/>
</dbReference>
<dbReference type="Proteomes" id="UP000600449">
    <property type="component" value="Unassembled WGS sequence"/>
</dbReference>
<gene>
    <name evidence="2" type="ORF">GCM10011322_13430</name>
</gene>